<proteinExistence type="predicted"/>
<dbReference type="EMBL" id="BSOZ01000040">
    <property type="protein sequence ID" value="GLS05274.1"/>
    <property type="molecule type" value="Genomic_DNA"/>
</dbReference>
<evidence type="ECO:0000256" key="5">
    <source>
        <dbReference type="SAM" id="Coils"/>
    </source>
</evidence>
<feature type="modified residue" description="4-aspartylphosphate" evidence="4">
    <location>
        <position position="56"/>
    </location>
</feature>
<evidence type="ECO:0000256" key="2">
    <source>
        <dbReference type="ARBA" id="ARBA00012438"/>
    </source>
</evidence>
<keyword evidence="10" id="KW-1185">Reference proteome</keyword>
<dbReference type="PROSITE" id="PS50109">
    <property type="entry name" value="HIS_KIN"/>
    <property type="match status" value="1"/>
</dbReference>
<name>A0ABQ6BZX0_9NEIS</name>
<evidence type="ECO:0000256" key="4">
    <source>
        <dbReference type="PROSITE-ProRule" id="PRU00169"/>
    </source>
</evidence>
<keyword evidence="3 4" id="KW-0597">Phosphoprotein</keyword>
<dbReference type="Pfam" id="PF02518">
    <property type="entry name" value="HATPase_c"/>
    <property type="match status" value="1"/>
</dbReference>
<dbReference type="Gene3D" id="3.30.565.10">
    <property type="entry name" value="Histidine kinase-like ATPase, C-terminal domain"/>
    <property type="match status" value="1"/>
</dbReference>
<feature type="region of interest" description="Disordered" evidence="6">
    <location>
        <begin position="396"/>
        <end position="415"/>
    </location>
</feature>
<dbReference type="CDD" id="cd00082">
    <property type="entry name" value="HisKA"/>
    <property type="match status" value="1"/>
</dbReference>
<comment type="caution">
    <text evidence="9">The sequence shown here is derived from an EMBL/GenBank/DDBJ whole genome shotgun (WGS) entry which is preliminary data.</text>
</comment>
<evidence type="ECO:0000313" key="9">
    <source>
        <dbReference type="EMBL" id="GLS05274.1"/>
    </source>
</evidence>
<accession>A0ABQ6BZX0</accession>
<dbReference type="InterPro" id="IPR036890">
    <property type="entry name" value="HATPase_C_sf"/>
</dbReference>
<comment type="catalytic activity">
    <reaction evidence="1">
        <text>ATP + protein L-histidine = ADP + protein N-phospho-L-histidine.</text>
        <dbReference type="EC" id="2.7.13.3"/>
    </reaction>
</comment>
<dbReference type="Gene3D" id="1.10.287.130">
    <property type="match status" value="1"/>
</dbReference>
<dbReference type="InterPro" id="IPR036097">
    <property type="entry name" value="HisK_dim/P_sf"/>
</dbReference>
<keyword evidence="9" id="KW-0808">Transferase</keyword>
<dbReference type="InterPro" id="IPR004358">
    <property type="entry name" value="Sig_transdc_His_kin-like_C"/>
</dbReference>
<dbReference type="InterPro" id="IPR011006">
    <property type="entry name" value="CheY-like_superfamily"/>
</dbReference>
<dbReference type="InterPro" id="IPR001789">
    <property type="entry name" value="Sig_transdc_resp-reg_receiver"/>
</dbReference>
<dbReference type="SUPFAM" id="SSF55874">
    <property type="entry name" value="ATPase domain of HSP90 chaperone/DNA topoisomerase II/histidine kinase"/>
    <property type="match status" value="1"/>
</dbReference>
<dbReference type="SMART" id="SM00387">
    <property type="entry name" value="HATPase_c"/>
    <property type="match status" value="1"/>
</dbReference>
<gene>
    <name evidence="9" type="ORF">GCM10007860_24240</name>
</gene>
<feature type="compositionally biased region" description="Gly residues" evidence="6">
    <location>
        <begin position="398"/>
        <end position="408"/>
    </location>
</feature>
<evidence type="ECO:0000313" key="10">
    <source>
        <dbReference type="Proteomes" id="UP001156836"/>
    </source>
</evidence>
<evidence type="ECO:0000259" key="7">
    <source>
        <dbReference type="PROSITE" id="PS50109"/>
    </source>
</evidence>
<evidence type="ECO:0000256" key="1">
    <source>
        <dbReference type="ARBA" id="ARBA00000085"/>
    </source>
</evidence>
<feature type="coiled-coil region" evidence="5">
    <location>
        <begin position="123"/>
        <end position="167"/>
    </location>
</feature>
<dbReference type="PANTHER" id="PTHR43547">
    <property type="entry name" value="TWO-COMPONENT HISTIDINE KINASE"/>
    <property type="match status" value="1"/>
</dbReference>
<dbReference type="GO" id="GO:0016301">
    <property type="term" value="F:kinase activity"/>
    <property type="evidence" value="ECO:0007669"/>
    <property type="project" value="UniProtKB-KW"/>
</dbReference>
<dbReference type="PROSITE" id="PS50110">
    <property type="entry name" value="RESPONSE_REGULATORY"/>
    <property type="match status" value="1"/>
</dbReference>
<dbReference type="CDD" id="cd00075">
    <property type="entry name" value="HATPase"/>
    <property type="match status" value="1"/>
</dbReference>
<dbReference type="PRINTS" id="PR00344">
    <property type="entry name" value="BCTRLSENSOR"/>
</dbReference>
<feature type="domain" description="Response regulatory" evidence="8">
    <location>
        <begin position="7"/>
        <end position="124"/>
    </location>
</feature>
<dbReference type="SMART" id="SM00448">
    <property type="entry name" value="REC"/>
    <property type="match status" value="1"/>
</dbReference>
<feature type="domain" description="Histidine kinase" evidence="7">
    <location>
        <begin position="174"/>
        <end position="392"/>
    </location>
</feature>
<dbReference type="SUPFAM" id="SSF47384">
    <property type="entry name" value="Homodimeric domain of signal transducing histidine kinase"/>
    <property type="match status" value="1"/>
</dbReference>
<evidence type="ECO:0000256" key="6">
    <source>
        <dbReference type="SAM" id="MobiDB-lite"/>
    </source>
</evidence>
<keyword evidence="5" id="KW-0175">Coiled coil</keyword>
<protein>
    <recommendedName>
        <fullName evidence="2">histidine kinase</fullName>
        <ecNumber evidence="2">2.7.13.3</ecNumber>
    </recommendedName>
</protein>
<dbReference type="Pfam" id="PF00512">
    <property type="entry name" value="HisKA"/>
    <property type="match status" value="1"/>
</dbReference>
<keyword evidence="9" id="KW-0418">Kinase</keyword>
<evidence type="ECO:0000259" key="8">
    <source>
        <dbReference type="PROSITE" id="PS50110"/>
    </source>
</evidence>
<evidence type="ECO:0000256" key="3">
    <source>
        <dbReference type="ARBA" id="ARBA00022553"/>
    </source>
</evidence>
<dbReference type="SUPFAM" id="SSF52172">
    <property type="entry name" value="CheY-like"/>
    <property type="match status" value="1"/>
</dbReference>
<dbReference type="Gene3D" id="3.40.50.2300">
    <property type="match status" value="1"/>
</dbReference>
<dbReference type="InterPro" id="IPR003661">
    <property type="entry name" value="HisK_dim/P_dom"/>
</dbReference>
<dbReference type="Pfam" id="PF00072">
    <property type="entry name" value="Response_reg"/>
    <property type="match status" value="1"/>
</dbReference>
<dbReference type="EC" id="2.7.13.3" evidence="2"/>
<dbReference type="Proteomes" id="UP001156836">
    <property type="component" value="Unassembled WGS sequence"/>
</dbReference>
<organism evidence="9 10">
    <name type="scientific">Chitiniphilus shinanonensis</name>
    <dbReference type="NCBI Taxonomy" id="553088"/>
    <lineage>
        <taxon>Bacteria</taxon>
        <taxon>Pseudomonadati</taxon>
        <taxon>Pseudomonadota</taxon>
        <taxon>Betaproteobacteria</taxon>
        <taxon>Neisseriales</taxon>
        <taxon>Chitinibacteraceae</taxon>
        <taxon>Chitiniphilus</taxon>
    </lineage>
</organism>
<dbReference type="InterPro" id="IPR005467">
    <property type="entry name" value="His_kinase_dom"/>
</dbReference>
<sequence length="415" mass="45867">MDDDKIRLLLVDDLPENLAALEALIGRDDLELHKADSGTQALELLLTNDFALAILDVQMPGMDGFELAEFMRGTERTKHIPIVFVSACGQELNYAFKGYETGAVDFLHKPLDVHAVRSKVNVFVDLYRQKRTLSRQLRALQEAQLEQEMLMAELQKTQAELQLAIRNRDDFLSAAAHELKTPLNVLKLHAQMRERHLKHGDLSAFSGDKFAKMVARESRLVETLVRQIDDMLDISRIRTGKLYLRPSEFDLGEVVEDIVGQFAEQLAATGNELQLHIARGIVGRWDQFRLEQVLANLITNALRYAPGKPLRVDVTPQPDGARIAVRDQGPGIPAEHQQRIFQQFEQANAGVSGLGLGLYISKQIVEAHGGQIHVQSTPGQGATFYVELPLDCPDGDGWEAGGGAAGEGGRGKGEG</sequence>
<reference evidence="10" key="1">
    <citation type="journal article" date="2019" name="Int. J. Syst. Evol. Microbiol.">
        <title>The Global Catalogue of Microorganisms (GCM) 10K type strain sequencing project: providing services to taxonomists for standard genome sequencing and annotation.</title>
        <authorList>
            <consortium name="The Broad Institute Genomics Platform"/>
            <consortium name="The Broad Institute Genome Sequencing Center for Infectious Disease"/>
            <person name="Wu L."/>
            <person name="Ma J."/>
        </authorList>
    </citation>
    <scope>NUCLEOTIDE SEQUENCE [LARGE SCALE GENOMIC DNA]</scope>
    <source>
        <strain evidence="10">NBRC 104970</strain>
    </source>
</reference>
<dbReference type="InterPro" id="IPR003594">
    <property type="entry name" value="HATPase_dom"/>
</dbReference>
<dbReference type="SMART" id="SM00388">
    <property type="entry name" value="HisKA"/>
    <property type="match status" value="1"/>
</dbReference>
<dbReference type="PANTHER" id="PTHR43547:SF2">
    <property type="entry name" value="HYBRID SIGNAL TRANSDUCTION HISTIDINE KINASE C"/>
    <property type="match status" value="1"/>
</dbReference>